<proteinExistence type="predicted"/>
<dbReference type="AlphaFoldDB" id="A0A0D8Y1H8"/>
<keyword evidence="2" id="KW-1185">Reference proteome</keyword>
<evidence type="ECO:0000313" key="2">
    <source>
        <dbReference type="Proteomes" id="UP000053766"/>
    </source>
</evidence>
<protein>
    <submittedName>
        <fullName evidence="1">Uncharacterized protein</fullName>
    </submittedName>
</protein>
<reference evidence="2" key="2">
    <citation type="journal article" date="2016" name="Sci. Rep.">
        <title>Dictyocaulus viviparus genome, variome and transcriptome elucidate lungworm biology and support future intervention.</title>
        <authorList>
            <person name="McNulty S.N."/>
            <person name="Strube C."/>
            <person name="Rosa B.A."/>
            <person name="Martin J.C."/>
            <person name="Tyagi R."/>
            <person name="Choi Y.J."/>
            <person name="Wang Q."/>
            <person name="Hallsworth Pepin K."/>
            <person name="Zhang X."/>
            <person name="Ozersky P."/>
            <person name="Wilson R.K."/>
            <person name="Sternberg P.W."/>
            <person name="Gasser R.B."/>
            <person name="Mitreva M."/>
        </authorList>
    </citation>
    <scope>NUCLEOTIDE SEQUENCE [LARGE SCALE GENOMIC DNA]</scope>
    <source>
        <strain evidence="2">HannoverDv2000</strain>
    </source>
</reference>
<accession>A0A0D8Y1H8</accession>
<dbReference type="EMBL" id="KN716203">
    <property type="protein sequence ID" value="KJH50545.1"/>
    <property type="molecule type" value="Genomic_DNA"/>
</dbReference>
<reference evidence="1 2" key="1">
    <citation type="submission" date="2013-11" db="EMBL/GenBank/DDBJ databases">
        <title>Draft genome of the bovine lungworm Dictyocaulus viviparus.</title>
        <authorList>
            <person name="Mitreva M."/>
        </authorList>
    </citation>
    <scope>NUCLEOTIDE SEQUENCE [LARGE SCALE GENOMIC DNA]</scope>
    <source>
        <strain evidence="1 2">HannoverDv2000</strain>
    </source>
</reference>
<dbReference type="STRING" id="29172.A0A0D8Y1H8"/>
<name>A0A0D8Y1H8_DICVI</name>
<organism evidence="1 2">
    <name type="scientific">Dictyocaulus viviparus</name>
    <name type="common">Bovine lungworm</name>
    <dbReference type="NCBI Taxonomy" id="29172"/>
    <lineage>
        <taxon>Eukaryota</taxon>
        <taxon>Metazoa</taxon>
        <taxon>Ecdysozoa</taxon>
        <taxon>Nematoda</taxon>
        <taxon>Chromadorea</taxon>
        <taxon>Rhabditida</taxon>
        <taxon>Rhabditina</taxon>
        <taxon>Rhabditomorpha</taxon>
        <taxon>Strongyloidea</taxon>
        <taxon>Metastrongylidae</taxon>
        <taxon>Dictyocaulus</taxon>
    </lineage>
</organism>
<dbReference type="Proteomes" id="UP000053766">
    <property type="component" value="Unassembled WGS sequence"/>
</dbReference>
<gene>
    <name evidence="1" type="ORF">DICVIV_03310</name>
</gene>
<evidence type="ECO:0000313" key="1">
    <source>
        <dbReference type="EMBL" id="KJH50545.1"/>
    </source>
</evidence>
<dbReference type="OrthoDB" id="5860066at2759"/>
<sequence length="199" mass="23120">MHLDNRDNQSRAAIHDSIHEKLENTSTQSPQRTYSNEEQLFMLYMKQNPQIISNLGVTCSWSTAQAMNELQNQRVELRLLDDNSSISSSSLRQSRYVKKSHIPAPGQLKQTKSEKQLFIGNFPTNQHPNMDKRIDSMIESEIKQLRRREEELLEFRRELGLPTLQEIMYNWKQGPEEKTIHSATSYGHPHEVGSPMNTL</sequence>